<dbReference type="EC" id="3.-.-.-" evidence="2"/>
<dbReference type="GO" id="GO:0016787">
    <property type="term" value="F:hydrolase activity"/>
    <property type="evidence" value="ECO:0007669"/>
    <property type="project" value="UniProtKB-KW"/>
</dbReference>
<evidence type="ECO:0000313" key="3">
    <source>
        <dbReference type="Proteomes" id="UP000316770"/>
    </source>
</evidence>
<reference evidence="2 3" key="1">
    <citation type="submission" date="2019-02" db="EMBL/GenBank/DDBJ databases">
        <title>Deep-cultivation of Planctomycetes and their phenomic and genomic characterization uncovers novel biology.</title>
        <authorList>
            <person name="Wiegand S."/>
            <person name="Jogler M."/>
            <person name="Boedeker C."/>
            <person name="Pinto D."/>
            <person name="Vollmers J."/>
            <person name="Rivas-Marin E."/>
            <person name="Kohn T."/>
            <person name="Peeters S.H."/>
            <person name="Heuer A."/>
            <person name="Rast P."/>
            <person name="Oberbeckmann S."/>
            <person name="Bunk B."/>
            <person name="Jeske O."/>
            <person name="Meyerdierks A."/>
            <person name="Storesund J.E."/>
            <person name="Kallscheuer N."/>
            <person name="Luecker S."/>
            <person name="Lage O.M."/>
            <person name="Pohl T."/>
            <person name="Merkel B.J."/>
            <person name="Hornburger P."/>
            <person name="Mueller R.-W."/>
            <person name="Bruemmer F."/>
            <person name="Labrenz M."/>
            <person name="Spormann A.M."/>
            <person name="Op den Camp H."/>
            <person name="Overmann J."/>
            <person name="Amann R."/>
            <person name="Jetten M.S.M."/>
            <person name="Mascher T."/>
            <person name="Medema M.H."/>
            <person name="Devos D.P."/>
            <person name="Kaster A.-K."/>
            <person name="Ovreas L."/>
            <person name="Rohde M."/>
            <person name="Galperin M.Y."/>
            <person name="Jogler C."/>
        </authorList>
    </citation>
    <scope>NUCLEOTIDE SEQUENCE [LARGE SCALE GENOMIC DNA]</scope>
    <source>
        <strain evidence="2 3">Mal33</strain>
    </source>
</reference>
<name>A0A518IN84_9BACT</name>
<sequence>MALNPLIEEYAAGGAVLRRAVAGFSEAQFDAVPIPGKWSTRQVLCHIADFELVYADRMKRVIAEDEPTFFGGDPDQFAAGLAYDQRDAEEELQLVEAVRAQVTRILRTLDDADFQRIGNHHEDGPLTLAALLEKIAGHLQHHVRFIEEKRVVLEGMQR</sequence>
<protein>
    <submittedName>
        <fullName evidence="2">Metal-dependent hydrolase YfiT</fullName>
        <ecNumber evidence="2">3.-.-.-</ecNumber>
    </submittedName>
</protein>
<dbReference type="EMBL" id="CP036318">
    <property type="protein sequence ID" value="QDV54559.1"/>
    <property type="molecule type" value="Genomic_DNA"/>
</dbReference>
<dbReference type="RefSeq" id="WP_145282145.1">
    <property type="nucleotide sequence ID" value="NZ_CP036318.1"/>
</dbReference>
<proteinExistence type="predicted"/>
<evidence type="ECO:0000259" key="1">
    <source>
        <dbReference type="Pfam" id="PF12867"/>
    </source>
</evidence>
<evidence type="ECO:0000313" key="2">
    <source>
        <dbReference type="EMBL" id="QDV54559.1"/>
    </source>
</evidence>
<dbReference type="Gene3D" id="1.20.120.450">
    <property type="entry name" value="dinb family like domain"/>
    <property type="match status" value="1"/>
</dbReference>
<dbReference type="AlphaFoldDB" id="A0A518IN84"/>
<dbReference type="Pfam" id="PF12867">
    <property type="entry name" value="DinB_2"/>
    <property type="match status" value="1"/>
</dbReference>
<dbReference type="SUPFAM" id="SSF109854">
    <property type="entry name" value="DinB/YfiT-like putative metalloenzymes"/>
    <property type="match status" value="1"/>
</dbReference>
<keyword evidence="3" id="KW-1185">Reference proteome</keyword>
<dbReference type="InterPro" id="IPR034660">
    <property type="entry name" value="DinB/YfiT-like"/>
</dbReference>
<dbReference type="InterPro" id="IPR024775">
    <property type="entry name" value="DinB-like"/>
</dbReference>
<gene>
    <name evidence="2" type="primary">yfiT</name>
    <name evidence="2" type="ORF">Mal33_05140</name>
</gene>
<accession>A0A518IN84</accession>
<dbReference type="Proteomes" id="UP000316770">
    <property type="component" value="Chromosome"/>
</dbReference>
<keyword evidence="2" id="KW-0378">Hydrolase</keyword>
<organism evidence="2 3">
    <name type="scientific">Rosistilla oblonga</name>
    <dbReference type="NCBI Taxonomy" id="2527990"/>
    <lineage>
        <taxon>Bacteria</taxon>
        <taxon>Pseudomonadati</taxon>
        <taxon>Planctomycetota</taxon>
        <taxon>Planctomycetia</taxon>
        <taxon>Pirellulales</taxon>
        <taxon>Pirellulaceae</taxon>
        <taxon>Rosistilla</taxon>
    </lineage>
</organism>
<feature type="domain" description="DinB-like" evidence="1">
    <location>
        <begin position="14"/>
        <end position="146"/>
    </location>
</feature>